<dbReference type="PATRIC" id="fig|362837.3.peg.915"/>
<name>A0A0M4JXG8_9MOLU</name>
<evidence type="ECO:0000313" key="3">
    <source>
        <dbReference type="Proteomes" id="UP000063919"/>
    </source>
</evidence>
<accession>A0A0M4JXG8</accession>
<feature type="chain" id="PRO_5005796620" evidence="1">
    <location>
        <begin position="22"/>
        <end position="145"/>
    </location>
</feature>
<keyword evidence="1" id="KW-0732">Signal</keyword>
<dbReference type="AlphaFoldDB" id="A0A0M4JXG8"/>
<gene>
    <name evidence="2" type="ORF">SCANT_v1c08990</name>
</gene>
<sequence length="145" mass="16214">MLKLFSLIGSLVIVGSSVVPVAQLSSNIVNKDIDKNFHISEANDYVTYSLKMSYFQMDINYFYMTLQNLAAEGINEARNSKDIDLNDISIKSVWNIDENGELINEDIYGRNGAGTRILEVKVAPSDNGKLKGLVGKRISRRNGFY</sequence>
<feature type="signal peptide" evidence="1">
    <location>
        <begin position="1"/>
        <end position="21"/>
    </location>
</feature>
<evidence type="ECO:0000313" key="2">
    <source>
        <dbReference type="EMBL" id="ALD66805.1"/>
    </source>
</evidence>
<reference evidence="2 3" key="1">
    <citation type="journal article" date="2015" name="Genome Announc.">
        <title>Complete Genome Sequence of Spiroplasma cantharicola CC-1T (DSM 21588), a Bacterium Isolated from Soldier Beetle (Cantharis carolinus).</title>
        <authorList>
            <person name="Lo W.S."/>
            <person name="Liu P.Y."/>
            <person name="Kuo C.H."/>
        </authorList>
    </citation>
    <scope>NUCLEOTIDE SEQUENCE [LARGE SCALE GENOMIC DNA]</scope>
    <source>
        <strain evidence="2 3">CC-1</strain>
    </source>
</reference>
<protein>
    <submittedName>
        <fullName evidence="2">Uncharacterized protein</fullName>
    </submittedName>
</protein>
<dbReference type="Proteomes" id="UP000063919">
    <property type="component" value="Chromosome"/>
</dbReference>
<dbReference type="RefSeq" id="WP_053946553.1">
    <property type="nucleotide sequence ID" value="NZ_CP012622.1"/>
</dbReference>
<dbReference type="KEGG" id="scj:SCANT_v1c08990"/>
<evidence type="ECO:0000256" key="1">
    <source>
        <dbReference type="SAM" id="SignalP"/>
    </source>
</evidence>
<proteinExistence type="predicted"/>
<keyword evidence="3" id="KW-1185">Reference proteome</keyword>
<organism evidence="2 3">
    <name type="scientific">Spiroplasma cantharicola</name>
    <dbReference type="NCBI Taxonomy" id="362837"/>
    <lineage>
        <taxon>Bacteria</taxon>
        <taxon>Bacillati</taxon>
        <taxon>Mycoplasmatota</taxon>
        <taxon>Mollicutes</taxon>
        <taxon>Entomoplasmatales</taxon>
        <taxon>Spiroplasmataceae</taxon>
        <taxon>Spiroplasma</taxon>
    </lineage>
</organism>
<dbReference type="STRING" id="362837.SCANT_v1c08990"/>
<dbReference type="EMBL" id="CP012622">
    <property type="protein sequence ID" value="ALD66805.1"/>
    <property type="molecule type" value="Genomic_DNA"/>
</dbReference>